<evidence type="ECO:0000256" key="4">
    <source>
        <dbReference type="SAM" id="SignalP"/>
    </source>
</evidence>
<evidence type="ECO:0000256" key="1">
    <source>
        <dbReference type="ARBA" id="ARBA00007447"/>
    </source>
</evidence>
<dbReference type="PROSITE" id="PS51767">
    <property type="entry name" value="PEPTIDASE_A1"/>
    <property type="match status" value="1"/>
</dbReference>
<dbReference type="Gene3D" id="2.40.70.10">
    <property type="entry name" value="Acid Proteases"/>
    <property type="match status" value="2"/>
</dbReference>
<dbReference type="AlphaFoldDB" id="A0AAF0Y6A9"/>
<dbReference type="GO" id="GO:0004190">
    <property type="term" value="F:aspartic-type endopeptidase activity"/>
    <property type="evidence" value="ECO:0007669"/>
    <property type="project" value="InterPro"/>
</dbReference>
<evidence type="ECO:0000259" key="5">
    <source>
        <dbReference type="PROSITE" id="PS51767"/>
    </source>
</evidence>
<feature type="region of interest" description="Disordered" evidence="3">
    <location>
        <begin position="21"/>
        <end position="45"/>
    </location>
</feature>
<dbReference type="InterPro" id="IPR021109">
    <property type="entry name" value="Peptidase_aspartic_dom_sf"/>
</dbReference>
<keyword evidence="7" id="KW-1185">Reference proteome</keyword>
<evidence type="ECO:0000256" key="2">
    <source>
        <dbReference type="PIRSR" id="PIRSR601461-1"/>
    </source>
</evidence>
<feature type="active site" evidence="2">
    <location>
        <position position="322"/>
    </location>
</feature>
<keyword evidence="6" id="KW-0645">Protease</keyword>
<dbReference type="GeneID" id="87805371"/>
<feature type="signal peptide" evidence="4">
    <location>
        <begin position="1"/>
        <end position="19"/>
    </location>
</feature>
<dbReference type="Pfam" id="PF00026">
    <property type="entry name" value="Asp"/>
    <property type="match status" value="1"/>
</dbReference>
<dbReference type="InterPro" id="IPR034164">
    <property type="entry name" value="Pepsin-like_dom"/>
</dbReference>
<gene>
    <name evidence="6" type="primary">PEP2</name>
    <name evidence="6" type="ORF">LOC62_02G002121</name>
</gene>
<proteinExistence type="inferred from homology"/>
<accession>A0AAF0Y6A9</accession>
<dbReference type="InterPro" id="IPR033121">
    <property type="entry name" value="PEPTIDASE_A1"/>
</dbReference>
<keyword evidence="6" id="KW-0378">Hydrolase</keyword>
<dbReference type="GO" id="GO:0006508">
    <property type="term" value="P:proteolysis"/>
    <property type="evidence" value="ECO:0007669"/>
    <property type="project" value="UniProtKB-KW"/>
</dbReference>
<dbReference type="PANTHER" id="PTHR47966:SF6">
    <property type="entry name" value="PEPTIDASE A1 DOMAIN-CONTAINING PROTEIN"/>
    <property type="match status" value="1"/>
</dbReference>
<dbReference type="PRINTS" id="PR00792">
    <property type="entry name" value="PEPSIN"/>
</dbReference>
<dbReference type="CDD" id="cd05471">
    <property type="entry name" value="pepsin_like"/>
    <property type="match status" value="1"/>
</dbReference>
<evidence type="ECO:0000313" key="6">
    <source>
        <dbReference type="EMBL" id="WOO78576.1"/>
    </source>
</evidence>
<dbReference type="Proteomes" id="UP000827549">
    <property type="component" value="Chromosome 2"/>
</dbReference>
<feature type="chain" id="PRO_5042132668" evidence="4">
    <location>
        <begin position="20"/>
        <end position="448"/>
    </location>
</feature>
<feature type="active site" evidence="2">
    <location>
        <position position="130"/>
    </location>
</feature>
<feature type="compositionally biased region" description="Basic and acidic residues" evidence="3">
    <location>
        <begin position="79"/>
        <end position="95"/>
    </location>
</feature>
<feature type="region of interest" description="Disordered" evidence="3">
    <location>
        <begin position="65"/>
        <end position="95"/>
    </location>
</feature>
<feature type="domain" description="Peptidase A1" evidence="5">
    <location>
        <begin position="112"/>
        <end position="433"/>
    </location>
</feature>
<organism evidence="6 7">
    <name type="scientific">Vanrija pseudolonga</name>
    <dbReference type="NCBI Taxonomy" id="143232"/>
    <lineage>
        <taxon>Eukaryota</taxon>
        <taxon>Fungi</taxon>
        <taxon>Dikarya</taxon>
        <taxon>Basidiomycota</taxon>
        <taxon>Agaricomycotina</taxon>
        <taxon>Tremellomycetes</taxon>
        <taxon>Trichosporonales</taxon>
        <taxon>Trichosporonaceae</taxon>
        <taxon>Vanrija</taxon>
    </lineage>
</organism>
<dbReference type="PANTHER" id="PTHR47966">
    <property type="entry name" value="BETA-SITE APP-CLEAVING ENZYME, ISOFORM A-RELATED"/>
    <property type="match status" value="1"/>
</dbReference>
<reference evidence="6" key="1">
    <citation type="submission" date="2023-10" db="EMBL/GenBank/DDBJ databases">
        <authorList>
            <person name="Noh H."/>
        </authorList>
    </citation>
    <scope>NUCLEOTIDE SEQUENCE</scope>
    <source>
        <strain evidence="6">DUCC4014</strain>
    </source>
</reference>
<comment type="similarity">
    <text evidence="1">Belongs to the peptidase A1 family.</text>
</comment>
<dbReference type="EMBL" id="CP086715">
    <property type="protein sequence ID" value="WOO78576.1"/>
    <property type="molecule type" value="Genomic_DNA"/>
</dbReference>
<evidence type="ECO:0000313" key="7">
    <source>
        <dbReference type="Proteomes" id="UP000827549"/>
    </source>
</evidence>
<dbReference type="SUPFAM" id="SSF50630">
    <property type="entry name" value="Acid proteases"/>
    <property type="match status" value="1"/>
</dbReference>
<sequence length="448" mass="47394">MYPAALLLSLLAALATAHGAALPRTPRPSSLQLITPRTPDDAPADTRTALDRVLDEALNQQLKAAQALPAHEQAQLRRRAAERAEEQAADLAKRDPGVSTSPLYNVAGDMSYGIEIAVGTPPQTFWVMADTGSGDLILWDKNCTDCGSAPRFDSSKSKTFAASRLSPALHNFAYGSGKGQGSWVSETVSIGSASVSAYNVTLVTSGDIAATAAPPLSGIAGFFLNGHPTALWKAIADANAWTDKQFGFYLKRKNSDRTYGSSADGGELSLGGVNTSYMDSDMEYYPADASAWWRLALHSIVVGNGTQPAANISTNNTLTIMDTGATLMSLPFPYAKALYDAIPGSQVAKTDSSGNPAAWSIPCNTQTPVGFKFAVEYARTWYVAPADLTRGQVSANSTQCVGAIVPGGSQLGAAFLKNVYSAWKYDPPMIGFAKLKDQYNVNPNGPYV</sequence>
<keyword evidence="4" id="KW-0732">Signal</keyword>
<name>A0AAF0Y6A9_9TREE</name>
<protein>
    <submittedName>
        <fullName evidence="6">Vacuolar protease A</fullName>
    </submittedName>
</protein>
<dbReference type="RefSeq" id="XP_062624608.1">
    <property type="nucleotide sequence ID" value="XM_062768624.1"/>
</dbReference>
<dbReference type="InterPro" id="IPR001461">
    <property type="entry name" value="Aspartic_peptidase_A1"/>
</dbReference>
<evidence type="ECO:0000256" key="3">
    <source>
        <dbReference type="SAM" id="MobiDB-lite"/>
    </source>
</evidence>